<reference evidence="1" key="1">
    <citation type="journal article" date="2021" name="Proc. Natl. Acad. Sci. U.S.A.">
        <title>A Catalog of Tens of Thousands of Viruses from Human Metagenomes Reveals Hidden Associations with Chronic Diseases.</title>
        <authorList>
            <person name="Tisza M.J."/>
            <person name="Buck C.B."/>
        </authorList>
    </citation>
    <scope>NUCLEOTIDE SEQUENCE</scope>
    <source>
        <strain evidence="1">Ctrvp54</strain>
    </source>
</reference>
<dbReference type="EMBL" id="BK015354">
    <property type="protein sequence ID" value="DAE02874.1"/>
    <property type="molecule type" value="Genomic_DNA"/>
</dbReference>
<evidence type="ECO:0000313" key="1">
    <source>
        <dbReference type="EMBL" id="DAE02874.1"/>
    </source>
</evidence>
<proteinExistence type="predicted"/>
<sequence length="189" mass="21120">MNITPGYDNAASYDGSVDRLPAGGYICRILKAWCEKSANGSEMLVLALEIAEGEYAGYAKRQFERKKANNPNAAWGCTLRQLTLGFDGQTSPYFKGLIKSIEESNAGYKWNWQEATLANKMVGMVFREEEFETNTGEIKTTVRPAFPRSVQSIREGVKTPEIKRLRAYSATAPANTAFTPVEDEKMPWE</sequence>
<protein>
    <submittedName>
        <fullName evidence="1">Uncharacterized protein</fullName>
    </submittedName>
</protein>
<accession>A0A8S5P7B1</accession>
<name>A0A8S5P7B1_9CAUD</name>
<organism evidence="1">
    <name type="scientific">Siphoviridae sp. ctrvp54</name>
    <dbReference type="NCBI Taxonomy" id="2825690"/>
    <lineage>
        <taxon>Viruses</taxon>
        <taxon>Duplodnaviria</taxon>
        <taxon>Heunggongvirae</taxon>
        <taxon>Uroviricota</taxon>
        <taxon>Caudoviricetes</taxon>
    </lineage>
</organism>